<dbReference type="EMBL" id="OY726397">
    <property type="protein sequence ID" value="CAJ1506785.1"/>
    <property type="molecule type" value="Genomic_DNA"/>
</dbReference>
<feature type="transmembrane region" description="Helical" evidence="26">
    <location>
        <begin position="161"/>
        <end position="182"/>
    </location>
</feature>
<evidence type="ECO:0000256" key="17">
    <source>
        <dbReference type="ARBA" id="ARBA00022777"/>
    </source>
</evidence>
<evidence type="ECO:0000256" key="11">
    <source>
        <dbReference type="ARBA" id="ARBA00022519"/>
    </source>
</evidence>
<dbReference type="Proteomes" id="UP001190465">
    <property type="component" value="Chromosome"/>
</dbReference>
<dbReference type="PROSITE" id="PS51099">
    <property type="entry name" value="PTS_EIIB_TYPE_2"/>
    <property type="match status" value="1"/>
</dbReference>
<dbReference type="Pfam" id="PF00359">
    <property type="entry name" value="PTS_EIIA_2"/>
    <property type="match status" value="1"/>
</dbReference>
<keyword evidence="19 26" id="KW-0472">Membrane</keyword>
<evidence type="ECO:0000256" key="1">
    <source>
        <dbReference type="ARBA" id="ARBA00001655"/>
    </source>
</evidence>
<evidence type="ECO:0000256" key="22">
    <source>
        <dbReference type="ARBA" id="ARBA00030956"/>
    </source>
</evidence>
<dbReference type="PANTHER" id="PTHR30181">
    <property type="entry name" value="MANNITOL PERMEASE IIC COMPONENT"/>
    <property type="match status" value="1"/>
</dbReference>
<evidence type="ECO:0000259" key="28">
    <source>
        <dbReference type="PROSITE" id="PS51099"/>
    </source>
</evidence>
<proteinExistence type="predicted"/>
<comment type="subcellular location">
    <subcellularLocation>
        <location evidence="3">Cell inner membrane</location>
        <topology evidence="3">Multi-pass membrane protein</topology>
    </subcellularLocation>
</comment>
<dbReference type="CDD" id="cd05567">
    <property type="entry name" value="PTS_IIB_mannitol"/>
    <property type="match status" value="1"/>
</dbReference>
<dbReference type="PROSITE" id="PS51094">
    <property type="entry name" value="PTS_EIIA_TYPE_2"/>
    <property type="match status" value="1"/>
</dbReference>
<dbReference type="InterPro" id="IPR003501">
    <property type="entry name" value="PTS_EIIB_2/3"/>
</dbReference>
<evidence type="ECO:0000256" key="2">
    <source>
        <dbReference type="ARBA" id="ARBA00002434"/>
    </source>
</evidence>
<dbReference type="Gene3D" id="3.40.50.2300">
    <property type="match status" value="1"/>
</dbReference>
<evidence type="ECO:0000256" key="21">
    <source>
        <dbReference type="ARBA" id="ARBA00030684"/>
    </source>
</evidence>
<evidence type="ECO:0000259" key="29">
    <source>
        <dbReference type="PROSITE" id="PS51104"/>
    </source>
</evidence>
<evidence type="ECO:0000256" key="7">
    <source>
        <dbReference type="ARBA" id="ARBA00015039"/>
    </source>
</evidence>
<dbReference type="InterPro" id="IPR002178">
    <property type="entry name" value="PTS_EIIA_type-2_dom"/>
</dbReference>
<dbReference type="InterPro" id="IPR016152">
    <property type="entry name" value="PTrfase/Anion_transptr"/>
</dbReference>
<feature type="transmembrane region" description="Helical" evidence="26">
    <location>
        <begin position="339"/>
        <end position="362"/>
    </location>
</feature>
<keyword evidence="15" id="KW-0598">Phosphotransferase system</keyword>
<accession>A0ABN9NNW8</accession>
<keyword evidence="14 30" id="KW-0808">Transferase</keyword>
<comment type="catalytic activity">
    <reaction evidence="1">
        <text>D-mannitol(out) + N(pros)-phospho-L-histidyl-[protein] = D-mannitol 1-phosphate(in) + L-histidyl-[protein]</text>
        <dbReference type="Rhea" id="RHEA:33363"/>
        <dbReference type="Rhea" id="RHEA-COMP:9745"/>
        <dbReference type="Rhea" id="RHEA-COMP:9746"/>
        <dbReference type="ChEBI" id="CHEBI:16899"/>
        <dbReference type="ChEBI" id="CHEBI:29979"/>
        <dbReference type="ChEBI" id="CHEBI:61381"/>
        <dbReference type="ChEBI" id="CHEBI:64837"/>
        <dbReference type="EC" id="2.7.1.197"/>
    </reaction>
</comment>
<evidence type="ECO:0000256" key="9">
    <source>
        <dbReference type="ARBA" id="ARBA00022448"/>
    </source>
</evidence>
<dbReference type="InterPro" id="IPR036095">
    <property type="entry name" value="PTS_EIIB-like_sf"/>
</dbReference>
<dbReference type="InterPro" id="IPR013011">
    <property type="entry name" value="PTS_EIIB_2"/>
</dbReference>
<evidence type="ECO:0000256" key="4">
    <source>
        <dbReference type="ARBA" id="ARBA00011738"/>
    </source>
</evidence>
<evidence type="ECO:0000313" key="31">
    <source>
        <dbReference type="Proteomes" id="UP001190465"/>
    </source>
</evidence>
<evidence type="ECO:0000256" key="3">
    <source>
        <dbReference type="ARBA" id="ARBA00004429"/>
    </source>
</evidence>
<feature type="domain" description="PTS EIIB type-2" evidence="28">
    <location>
        <begin position="405"/>
        <end position="500"/>
    </location>
</feature>
<evidence type="ECO:0000256" key="12">
    <source>
        <dbReference type="ARBA" id="ARBA00022553"/>
    </source>
</evidence>
<dbReference type="SUPFAM" id="SSF55804">
    <property type="entry name" value="Phoshotransferase/anion transport protein"/>
    <property type="match status" value="1"/>
</dbReference>
<evidence type="ECO:0000313" key="30">
    <source>
        <dbReference type="EMBL" id="CAJ1506785.1"/>
    </source>
</evidence>
<dbReference type="RefSeq" id="WP_308478690.1">
    <property type="nucleotide sequence ID" value="NZ_OY726397.1"/>
</dbReference>
<dbReference type="NCBIfam" id="TIGR00851">
    <property type="entry name" value="mtlA"/>
    <property type="match status" value="1"/>
</dbReference>
<evidence type="ECO:0000256" key="14">
    <source>
        <dbReference type="ARBA" id="ARBA00022679"/>
    </source>
</evidence>
<dbReference type="InterPro" id="IPR003352">
    <property type="entry name" value="PTS_EIIC"/>
</dbReference>
<evidence type="ECO:0000256" key="25">
    <source>
        <dbReference type="SAM" id="MobiDB-lite"/>
    </source>
</evidence>
<dbReference type="InterPro" id="IPR004718">
    <property type="entry name" value="PTS_IIC_mtl"/>
</dbReference>
<evidence type="ECO:0000256" key="10">
    <source>
        <dbReference type="ARBA" id="ARBA00022475"/>
    </source>
</evidence>
<keyword evidence="17" id="KW-0418">Kinase</keyword>
<evidence type="ECO:0000256" key="24">
    <source>
        <dbReference type="ARBA" id="ARBA00033349"/>
    </source>
</evidence>
<dbReference type="PROSITE" id="PS00372">
    <property type="entry name" value="PTS_EIIA_TYPE_2_HIS"/>
    <property type="match status" value="1"/>
</dbReference>
<feature type="transmembrane region" description="Helical" evidence="26">
    <location>
        <begin position="32"/>
        <end position="51"/>
    </location>
</feature>
<sequence>MSTTEATPSRTGLRVRVQKLGTALSNMVMPNIGAFIAWGLITALFIEAGWLPGLFNALQDPNGWVAKIGGWGAFEGAGVVGPMITYLLPLLIGVTGGRMVYGVRGGVVGAIATIGVVAGADVPMFMGAMIMGPLGGWLMKKADALWEGKIRPGFEMLVDNFSAGILGMILAIFGFFGIGPIVSSFTRAAGSAVDFLVENNMLPLTSIFIEPAKVLFLNNAINHGVLTPLGSTQALETGKSVLFLLETNPGPGLGILLAYMVFGRGMARASAPGAAIIQFFGGIHEIYFPYVLMKPKLIIAAVLGGMTGVFINVLFNSGLRAPAAPGSIIAIYAQTPGGSFLGVTLAVLGATAVSFAVAAVLLRTDRATEDPDLAAATAEMEALKGKKSSVAGALVDGGARTGPIRNIVFACDAGMGSSAMGASVLRKKVQQAGHREVKVTNQSIANLTDDYSLVVTHRDLTDRARLKTPSAIHVSVDDFMGSPRYDEIVELLGRDDAAGNAEPQPAAEDDAPAPDGADVLAPDSIVLNGTARTRAEAITEAGRLLVAAGAVEPSYVEAMHERETSVSTYMGNGLAIPHGTNEAKDTIRRTGMSFVRYSDPVDWNGKPAEFVVGIAGAGQDHMALLTRIAQVFLKPAEVERLRTATTAEDVRAVLSG</sequence>
<reference evidence="30 31" key="1">
    <citation type="submission" date="2023-08" db="EMBL/GenBank/DDBJ databases">
        <authorList>
            <person name="Folkvardsen B D."/>
            <person name="Norman A."/>
        </authorList>
    </citation>
    <scope>NUCLEOTIDE SEQUENCE [LARGE SCALE GENOMIC DNA]</scope>
    <source>
        <strain evidence="30 31">Mu0053</strain>
    </source>
</reference>
<keyword evidence="11" id="KW-0997">Cell inner membrane</keyword>
<evidence type="ECO:0000256" key="16">
    <source>
        <dbReference type="ARBA" id="ARBA00022692"/>
    </source>
</evidence>
<keyword evidence="31" id="KW-1185">Reference proteome</keyword>
<evidence type="ECO:0000256" key="20">
    <source>
        <dbReference type="ARBA" id="ARBA00029908"/>
    </source>
</evidence>
<feature type="region of interest" description="Disordered" evidence="25">
    <location>
        <begin position="497"/>
        <end position="519"/>
    </location>
</feature>
<evidence type="ECO:0000256" key="8">
    <source>
        <dbReference type="ARBA" id="ARBA00021825"/>
    </source>
</evidence>
<evidence type="ECO:0000256" key="5">
    <source>
        <dbReference type="ARBA" id="ARBA00011909"/>
    </source>
</evidence>
<evidence type="ECO:0000256" key="19">
    <source>
        <dbReference type="ARBA" id="ARBA00023136"/>
    </source>
</evidence>
<name>A0ABN9NNW8_9MYCO</name>
<keyword evidence="13" id="KW-0762">Sugar transport</keyword>
<organism evidence="30 31">
    <name type="scientific">[Mycobacterium] burgundiense</name>
    <dbReference type="NCBI Taxonomy" id="3064286"/>
    <lineage>
        <taxon>Bacteria</taxon>
        <taxon>Bacillati</taxon>
        <taxon>Actinomycetota</taxon>
        <taxon>Actinomycetes</taxon>
        <taxon>Mycobacteriales</taxon>
        <taxon>Mycobacteriaceae</taxon>
        <taxon>Mycolicibacterium</taxon>
    </lineage>
</organism>
<dbReference type="InterPro" id="IPR013014">
    <property type="entry name" value="PTS_EIIC_2"/>
</dbReference>
<dbReference type="GO" id="GO:0016740">
    <property type="term" value="F:transferase activity"/>
    <property type="evidence" value="ECO:0007669"/>
    <property type="project" value="UniProtKB-KW"/>
</dbReference>
<dbReference type="CDD" id="cd00211">
    <property type="entry name" value="PTS_IIA_fru"/>
    <property type="match status" value="1"/>
</dbReference>
<feature type="domain" description="PTS EIIA type-2" evidence="27">
    <location>
        <begin position="518"/>
        <end position="656"/>
    </location>
</feature>
<evidence type="ECO:0000259" key="27">
    <source>
        <dbReference type="PROSITE" id="PS51094"/>
    </source>
</evidence>
<comment type="subunit">
    <text evidence="4">Homodimer.</text>
</comment>
<dbReference type="PANTHER" id="PTHR30181:SF2">
    <property type="entry name" value="PTS SYSTEM MANNITOL-SPECIFIC EIICBA COMPONENT"/>
    <property type="match status" value="1"/>
</dbReference>
<keyword evidence="10" id="KW-1003">Cell membrane</keyword>
<dbReference type="SUPFAM" id="SSF52794">
    <property type="entry name" value="PTS system IIB component-like"/>
    <property type="match status" value="1"/>
</dbReference>
<evidence type="ECO:0000256" key="13">
    <source>
        <dbReference type="ARBA" id="ARBA00022597"/>
    </source>
</evidence>
<keyword evidence="12" id="KW-0597">Phosphoprotein</keyword>
<dbReference type="Pfam" id="PF02378">
    <property type="entry name" value="PTS_EIIC"/>
    <property type="match status" value="1"/>
</dbReference>
<evidence type="ECO:0000256" key="15">
    <source>
        <dbReference type="ARBA" id="ARBA00022683"/>
    </source>
</evidence>
<evidence type="ECO:0000256" key="23">
    <source>
        <dbReference type="ARBA" id="ARBA00030962"/>
    </source>
</evidence>
<dbReference type="Gene3D" id="3.40.930.10">
    <property type="entry name" value="Mannitol-specific EII, Chain A"/>
    <property type="match status" value="1"/>
</dbReference>
<evidence type="ECO:0000256" key="18">
    <source>
        <dbReference type="ARBA" id="ARBA00022989"/>
    </source>
</evidence>
<dbReference type="EC" id="2.7.1.197" evidence="5"/>
<evidence type="ECO:0000256" key="6">
    <source>
        <dbReference type="ARBA" id="ARBA00014783"/>
    </source>
</evidence>
<feature type="domain" description="PTS EIIC type-2" evidence="29">
    <location>
        <begin position="20"/>
        <end position="369"/>
    </location>
</feature>
<dbReference type="InterPro" id="IPR050893">
    <property type="entry name" value="Sugar_PTS"/>
</dbReference>
<keyword evidence="16 26" id="KW-0812">Transmembrane</keyword>
<dbReference type="NCBIfam" id="NF011663">
    <property type="entry name" value="PRK15083.1"/>
    <property type="match status" value="1"/>
</dbReference>
<evidence type="ECO:0000256" key="26">
    <source>
        <dbReference type="SAM" id="Phobius"/>
    </source>
</evidence>
<feature type="transmembrane region" description="Helical" evidence="26">
    <location>
        <begin position="71"/>
        <end position="94"/>
    </location>
</feature>
<comment type="function">
    <text evidence="2">The phosphoenolpyruvate-dependent sugar phosphotransferase system (sugar PTS), a major carbohydrate active transport system, catalyzes the phosphorylation of incoming sugar substrates concomitantly with their translocation across the cell membrane. The enzyme II CmtAB PTS system is involved in D-mannitol transport.</text>
</comment>
<keyword evidence="18 26" id="KW-1133">Transmembrane helix</keyword>
<dbReference type="PROSITE" id="PS51104">
    <property type="entry name" value="PTS_EIIC_TYPE_2"/>
    <property type="match status" value="1"/>
</dbReference>
<feature type="transmembrane region" description="Helical" evidence="26">
    <location>
        <begin position="297"/>
        <end position="319"/>
    </location>
</feature>
<gene>
    <name evidence="30" type="ORF">MU0053_003292</name>
</gene>
<dbReference type="Pfam" id="PF02302">
    <property type="entry name" value="PTS_IIB"/>
    <property type="match status" value="1"/>
</dbReference>
<dbReference type="InterPro" id="IPR029503">
    <property type="entry name" value="PTS_EIIB_mannitol"/>
</dbReference>
<protein>
    <recommendedName>
        <fullName evidence="6">Mannitol-specific phosphotransferase enzyme IIA component</fullName>
        <ecNumber evidence="5">2.7.1.197</ecNumber>
    </recommendedName>
    <alternativeName>
        <fullName evidence="22">EIIA</fullName>
    </alternativeName>
    <alternativeName>
        <fullName evidence="24">EIICB-Mtl</fullName>
    </alternativeName>
    <alternativeName>
        <fullName evidence="21">EIICBA-Mtl</fullName>
    </alternativeName>
    <alternativeName>
        <fullName evidence="23">EIII</fullName>
    </alternativeName>
    <alternativeName>
        <fullName evidence="20">PTS system mannitol-specific EIIA component</fullName>
    </alternativeName>
    <alternativeName>
        <fullName evidence="8">PTS system mannitol-specific EIICB component</fullName>
    </alternativeName>
    <alternativeName>
        <fullName evidence="7">PTS system mannitol-specific EIICBA component</fullName>
    </alternativeName>
</protein>
<keyword evidence="9" id="KW-0813">Transport</keyword>
<feature type="transmembrane region" description="Helical" evidence="26">
    <location>
        <begin position="106"/>
        <end position="131"/>
    </location>
</feature>